<dbReference type="Pfam" id="PF02616">
    <property type="entry name" value="SMC_ScpA"/>
    <property type="match status" value="1"/>
</dbReference>
<keyword evidence="2" id="KW-0963">Cytoplasm</keyword>
<dbReference type="AlphaFoldDB" id="A0A2Z4AHK3"/>
<organism evidence="3 4">
    <name type="scientific">Candidatus Moanibacter tarae</name>
    <dbReference type="NCBI Taxonomy" id="2200854"/>
    <lineage>
        <taxon>Bacteria</taxon>
        <taxon>Pseudomonadati</taxon>
        <taxon>Verrucomicrobiota</taxon>
        <taxon>Opitutia</taxon>
        <taxon>Puniceicoccales</taxon>
        <taxon>Puniceicoccales incertae sedis</taxon>
        <taxon>Candidatus Moanibacter</taxon>
    </lineage>
</organism>
<comment type="subunit">
    <text evidence="2">Component of a cohesin-like complex composed of ScpA, ScpB and the Smc homodimer, in which ScpA and ScpB bind to the head domain of Smc. The presence of the three proteins is required for the association of the complex with DNA.</text>
</comment>
<dbReference type="InterPro" id="IPR003768">
    <property type="entry name" value="ScpA"/>
</dbReference>
<dbReference type="KEGG" id="mtar:DF168_01904"/>
<dbReference type="PANTHER" id="PTHR33969">
    <property type="entry name" value="SEGREGATION AND CONDENSATION PROTEIN A"/>
    <property type="match status" value="1"/>
</dbReference>
<evidence type="ECO:0000313" key="4">
    <source>
        <dbReference type="Proteomes" id="UP000247465"/>
    </source>
</evidence>
<gene>
    <name evidence="2 3" type="primary">scpA</name>
    <name evidence="3" type="ORF">DF168_01904</name>
</gene>
<dbReference type="GO" id="GO:0007059">
    <property type="term" value="P:chromosome segregation"/>
    <property type="evidence" value="ECO:0007669"/>
    <property type="project" value="UniProtKB-UniRule"/>
</dbReference>
<dbReference type="PANTHER" id="PTHR33969:SF2">
    <property type="entry name" value="SEGREGATION AND CONDENSATION PROTEIN A"/>
    <property type="match status" value="1"/>
</dbReference>
<accession>A0A2Z4AHK3</accession>
<proteinExistence type="inferred from homology"/>
<dbReference type="GO" id="GO:0005737">
    <property type="term" value="C:cytoplasm"/>
    <property type="evidence" value="ECO:0007669"/>
    <property type="project" value="UniProtKB-SubCell"/>
</dbReference>
<dbReference type="GO" id="GO:0051301">
    <property type="term" value="P:cell division"/>
    <property type="evidence" value="ECO:0007669"/>
    <property type="project" value="UniProtKB-KW"/>
</dbReference>
<dbReference type="GO" id="GO:0006260">
    <property type="term" value="P:DNA replication"/>
    <property type="evidence" value="ECO:0007669"/>
    <property type="project" value="UniProtKB-UniRule"/>
</dbReference>
<evidence type="ECO:0000256" key="1">
    <source>
        <dbReference type="ARBA" id="ARBA00044777"/>
    </source>
</evidence>
<protein>
    <recommendedName>
        <fullName evidence="1 2">Segregation and condensation protein A</fullName>
    </recommendedName>
</protein>
<keyword evidence="2" id="KW-0131">Cell cycle</keyword>
<name>A0A2Z4AHK3_9BACT</name>
<dbReference type="Gene3D" id="6.10.250.2410">
    <property type="match status" value="1"/>
</dbReference>
<evidence type="ECO:0000313" key="3">
    <source>
        <dbReference type="EMBL" id="AWT60686.1"/>
    </source>
</evidence>
<dbReference type="Proteomes" id="UP000247465">
    <property type="component" value="Chromosome"/>
</dbReference>
<keyword evidence="2" id="KW-0159">Chromosome partition</keyword>
<reference evidence="3 4" key="1">
    <citation type="submission" date="2018-06" db="EMBL/GenBank/DDBJ databases">
        <title>Draft Genome Sequence of a Novel Marine Bacterium Related to the Verrucomicrobia.</title>
        <authorList>
            <person name="Vosseberg J."/>
            <person name="Martijn J."/>
            <person name="Ettema T.J.G."/>
        </authorList>
    </citation>
    <scope>NUCLEOTIDE SEQUENCE [LARGE SCALE GENOMIC DNA]</scope>
    <source>
        <strain evidence="3">TARA_B100001123</strain>
    </source>
</reference>
<evidence type="ECO:0000256" key="2">
    <source>
        <dbReference type="HAMAP-Rule" id="MF_01805"/>
    </source>
</evidence>
<sequence>MISTKESLVQSLEHPIRLPIFEGPLDLLLFLIRKNEIDIHDIPIESVARQYIEVLNEMEELKLEVAGEFFIMAATLMHIKSRLLLPKNEQPLEEESESDELDPRWELVHQLIEYKKFKEASEGLSSLMETAQNQLPRRFSILKEERIPRPLESSDRLEVWNVFNQILRRISDKITVGQIHDDKITVTDRMEFILAKLANQENFYFTELLPESAFSPPLFVATFLAVLELARLRKLNIEQAEAFADLKCSAGEDKEIFRPGTFK</sequence>
<dbReference type="EMBL" id="CP029803">
    <property type="protein sequence ID" value="AWT60686.1"/>
    <property type="molecule type" value="Genomic_DNA"/>
</dbReference>
<comment type="similarity">
    <text evidence="2">Belongs to the ScpA family.</text>
</comment>
<comment type="function">
    <text evidence="2">Participates in chromosomal partition during cell division. May act via the formation of a condensin-like complex containing Smc and ScpB that pull DNA away from mid-cell into both cell halves.</text>
</comment>
<keyword evidence="2" id="KW-0132">Cell division</keyword>
<dbReference type="HAMAP" id="MF_01805">
    <property type="entry name" value="ScpA"/>
    <property type="match status" value="1"/>
</dbReference>
<comment type="subcellular location">
    <subcellularLocation>
        <location evidence="2">Cytoplasm</location>
    </subcellularLocation>
    <text evidence="2">Associated with two foci at the outer edges of the nucleoid region in young cells, and at four foci within both cell halves in older cells.</text>
</comment>